<dbReference type="Gramene" id="rna-AYBTSS11_LOCUS28396">
    <property type="protein sequence ID" value="CAJ1976260.1"/>
    <property type="gene ID" value="gene-AYBTSS11_LOCUS28396"/>
</dbReference>
<name>A0AA86T8Z2_9FABA</name>
<reference evidence="1" key="1">
    <citation type="submission" date="2023-10" db="EMBL/GenBank/DDBJ databases">
        <authorList>
            <person name="Domelevo Entfellner J.-B."/>
        </authorList>
    </citation>
    <scope>NUCLEOTIDE SEQUENCE</scope>
</reference>
<evidence type="ECO:0000313" key="2">
    <source>
        <dbReference type="Proteomes" id="UP001189624"/>
    </source>
</evidence>
<evidence type="ECO:0000313" key="1">
    <source>
        <dbReference type="EMBL" id="CAJ1976260.1"/>
    </source>
</evidence>
<feature type="non-terminal residue" evidence="1">
    <location>
        <position position="69"/>
    </location>
</feature>
<organism evidence="1 2">
    <name type="scientific">Sphenostylis stenocarpa</name>
    <dbReference type="NCBI Taxonomy" id="92480"/>
    <lineage>
        <taxon>Eukaryota</taxon>
        <taxon>Viridiplantae</taxon>
        <taxon>Streptophyta</taxon>
        <taxon>Embryophyta</taxon>
        <taxon>Tracheophyta</taxon>
        <taxon>Spermatophyta</taxon>
        <taxon>Magnoliopsida</taxon>
        <taxon>eudicotyledons</taxon>
        <taxon>Gunneridae</taxon>
        <taxon>Pentapetalae</taxon>
        <taxon>rosids</taxon>
        <taxon>fabids</taxon>
        <taxon>Fabales</taxon>
        <taxon>Fabaceae</taxon>
        <taxon>Papilionoideae</taxon>
        <taxon>50 kb inversion clade</taxon>
        <taxon>NPAAA clade</taxon>
        <taxon>indigoferoid/millettioid clade</taxon>
        <taxon>Phaseoleae</taxon>
        <taxon>Sphenostylis</taxon>
    </lineage>
</organism>
<sequence length="69" mass="7782">MRRHSSSRPSTSAPSSSSLCFRANSWFPINYVFLALRSLTLPFCFKCFSLRSNTTSGNLSLLNTDHNLH</sequence>
<keyword evidence="2" id="KW-1185">Reference proteome</keyword>
<protein>
    <submittedName>
        <fullName evidence="1">Uncharacterized protein</fullName>
    </submittedName>
</protein>
<proteinExistence type="predicted"/>
<dbReference type="Proteomes" id="UP001189624">
    <property type="component" value="Chromosome 10"/>
</dbReference>
<dbReference type="AlphaFoldDB" id="A0AA86T8Z2"/>
<accession>A0AA86T8Z2</accession>
<dbReference type="EMBL" id="OY731407">
    <property type="protein sequence ID" value="CAJ1976260.1"/>
    <property type="molecule type" value="Genomic_DNA"/>
</dbReference>
<gene>
    <name evidence="1" type="ORF">AYBTSS11_LOCUS28396</name>
</gene>